<sequence length="365" mass="39626">MSLLSPTPAGRAVPAADPVLEIRNLSVDYGYDESPVHVLRQASLTLNRGEVLGLAGESGCGKSTLAYAATRLLPPPGLITGGQVLFHGRDGSTADILSMSDAELRASRWQDLAIVFQGAMNSLNPVFRVGRQIADAIRAHRPGVSQKEALERAADLLDMVGISPDRLRAYPHQLSGGMRQRVMIAMALALDPQVLIMDEPTTALDVVMQRQIVEQIAELRDRLGFSVIFITHDVSLLIEIADRIAIMYAGEIVEDATAQDVYRRPRHPYSDGLLHSFPPLRGPRRELGGIPGSPPDMARLPSGCPFRARCRFAFDACAHVQPELVAPDVPGDDPRRTVACLRHDPSRVEAAGFTPVPVPPELALR</sequence>
<dbReference type="CDD" id="cd03257">
    <property type="entry name" value="ABC_NikE_OppD_transporters"/>
    <property type="match status" value="1"/>
</dbReference>
<feature type="domain" description="ABC transporter" evidence="8">
    <location>
        <begin position="22"/>
        <end position="274"/>
    </location>
</feature>
<name>A0A402DVZ0_9CELL</name>
<keyword evidence="10" id="KW-1185">Reference proteome</keyword>
<proteinExistence type="inferred from homology"/>
<evidence type="ECO:0000313" key="9">
    <source>
        <dbReference type="EMBL" id="GCE78252.1"/>
    </source>
</evidence>
<evidence type="ECO:0000256" key="5">
    <source>
        <dbReference type="ARBA" id="ARBA00022741"/>
    </source>
</evidence>
<dbReference type="GO" id="GO:0005524">
    <property type="term" value="F:ATP binding"/>
    <property type="evidence" value="ECO:0007669"/>
    <property type="project" value="UniProtKB-KW"/>
</dbReference>
<evidence type="ECO:0000256" key="4">
    <source>
        <dbReference type="ARBA" id="ARBA00022475"/>
    </source>
</evidence>
<dbReference type="InterPro" id="IPR003439">
    <property type="entry name" value="ABC_transporter-like_ATP-bd"/>
</dbReference>
<dbReference type="Proteomes" id="UP000289954">
    <property type="component" value="Unassembled WGS sequence"/>
</dbReference>
<keyword evidence="5" id="KW-0547">Nucleotide-binding</keyword>
<dbReference type="InterPro" id="IPR003593">
    <property type="entry name" value="AAA+_ATPase"/>
</dbReference>
<evidence type="ECO:0000256" key="7">
    <source>
        <dbReference type="ARBA" id="ARBA00023136"/>
    </source>
</evidence>
<keyword evidence="7" id="KW-0472">Membrane</keyword>
<keyword evidence="6 9" id="KW-0067">ATP-binding</keyword>
<comment type="similarity">
    <text evidence="2">Belongs to the ABC transporter superfamily.</text>
</comment>
<protein>
    <submittedName>
        <fullName evidence="9">Dipeptide/oligopeptide/nickel ABC transporter ATP-binding protein</fullName>
    </submittedName>
</protein>
<dbReference type="FunFam" id="3.40.50.300:FF:000016">
    <property type="entry name" value="Oligopeptide ABC transporter ATP-binding component"/>
    <property type="match status" value="1"/>
</dbReference>
<evidence type="ECO:0000259" key="8">
    <source>
        <dbReference type="PROSITE" id="PS50893"/>
    </source>
</evidence>
<evidence type="ECO:0000256" key="6">
    <source>
        <dbReference type="ARBA" id="ARBA00022840"/>
    </source>
</evidence>
<dbReference type="PANTHER" id="PTHR43297">
    <property type="entry name" value="OLIGOPEPTIDE TRANSPORT ATP-BINDING PROTEIN APPD"/>
    <property type="match status" value="1"/>
</dbReference>
<dbReference type="SMART" id="SM00382">
    <property type="entry name" value="AAA"/>
    <property type="match status" value="1"/>
</dbReference>
<dbReference type="InterPro" id="IPR027417">
    <property type="entry name" value="P-loop_NTPase"/>
</dbReference>
<evidence type="ECO:0000256" key="2">
    <source>
        <dbReference type="ARBA" id="ARBA00005417"/>
    </source>
</evidence>
<dbReference type="PANTHER" id="PTHR43297:SF2">
    <property type="entry name" value="DIPEPTIDE TRANSPORT ATP-BINDING PROTEIN DPPD"/>
    <property type="match status" value="1"/>
</dbReference>
<dbReference type="InterPro" id="IPR013563">
    <property type="entry name" value="Oligopep_ABC_C"/>
</dbReference>
<dbReference type="Pfam" id="PF00005">
    <property type="entry name" value="ABC_tran"/>
    <property type="match status" value="1"/>
</dbReference>
<keyword evidence="3" id="KW-0813">Transport</keyword>
<dbReference type="NCBIfam" id="TIGR01727">
    <property type="entry name" value="oligo_HPY"/>
    <property type="match status" value="1"/>
</dbReference>
<dbReference type="GO" id="GO:0016887">
    <property type="term" value="F:ATP hydrolysis activity"/>
    <property type="evidence" value="ECO:0007669"/>
    <property type="project" value="InterPro"/>
</dbReference>
<dbReference type="RefSeq" id="WP_246013533.1">
    <property type="nucleotide sequence ID" value="NZ_BIMR01000351.1"/>
</dbReference>
<dbReference type="EMBL" id="BIMR01000351">
    <property type="protein sequence ID" value="GCE78252.1"/>
    <property type="molecule type" value="Genomic_DNA"/>
</dbReference>
<dbReference type="Gene3D" id="3.40.50.300">
    <property type="entry name" value="P-loop containing nucleotide triphosphate hydrolases"/>
    <property type="match status" value="1"/>
</dbReference>
<comment type="caution">
    <text evidence="9">The sequence shown here is derived from an EMBL/GenBank/DDBJ whole genome shotgun (WGS) entry which is preliminary data.</text>
</comment>
<dbReference type="InterPro" id="IPR050388">
    <property type="entry name" value="ABC_Ni/Peptide_Import"/>
</dbReference>
<keyword evidence="4" id="KW-1003">Cell membrane</keyword>
<comment type="subcellular location">
    <subcellularLocation>
        <location evidence="1">Cell membrane</location>
        <topology evidence="1">Peripheral membrane protein</topology>
    </subcellularLocation>
</comment>
<evidence type="ECO:0000256" key="1">
    <source>
        <dbReference type="ARBA" id="ARBA00004202"/>
    </source>
</evidence>
<dbReference type="PROSITE" id="PS00211">
    <property type="entry name" value="ABC_TRANSPORTER_1"/>
    <property type="match status" value="1"/>
</dbReference>
<dbReference type="GO" id="GO:0005886">
    <property type="term" value="C:plasma membrane"/>
    <property type="evidence" value="ECO:0007669"/>
    <property type="project" value="UniProtKB-SubCell"/>
</dbReference>
<dbReference type="GO" id="GO:0015833">
    <property type="term" value="P:peptide transport"/>
    <property type="evidence" value="ECO:0007669"/>
    <property type="project" value="InterPro"/>
</dbReference>
<dbReference type="Pfam" id="PF08352">
    <property type="entry name" value="oligo_HPY"/>
    <property type="match status" value="1"/>
</dbReference>
<accession>A0A402DVZ0</accession>
<evidence type="ECO:0000313" key="10">
    <source>
        <dbReference type="Proteomes" id="UP000289954"/>
    </source>
</evidence>
<gene>
    <name evidence="9" type="ORF">CBZ_33080</name>
</gene>
<dbReference type="SUPFAM" id="SSF52540">
    <property type="entry name" value="P-loop containing nucleoside triphosphate hydrolases"/>
    <property type="match status" value="1"/>
</dbReference>
<organism evidence="9 10">
    <name type="scientific">Cellulomonas biazotea</name>
    <dbReference type="NCBI Taxonomy" id="1709"/>
    <lineage>
        <taxon>Bacteria</taxon>
        <taxon>Bacillati</taxon>
        <taxon>Actinomycetota</taxon>
        <taxon>Actinomycetes</taxon>
        <taxon>Micrococcales</taxon>
        <taxon>Cellulomonadaceae</taxon>
        <taxon>Cellulomonas</taxon>
    </lineage>
</organism>
<dbReference type="AlphaFoldDB" id="A0A402DVZ0"/>
<dbReference type="InterPro" id="IPR017871">
    <property type="entry name" value="ABC_transporter-like_CS"/>
</dbReference>
<evidence type="ECO:0000256" key="3">
    <source>
        <dbReference type="ARBA" id="ARBA00022448"/>
    </source>
</evidence>
<dbReference type="PROSITE" id="PS50893">
    <property type="entry name" value="ABC_TRANSPORTER_2"/>
    <property type="match status" value="1"/>
</dbReference>
<reference evidence="9 10" key="1">
    <citation type="submission" date="2019-01" db="EMBL/GenBank/DDBJ databases">
        <title>Draft genome sequence of Cellulomonas takizawaensis strain TKZ-21.</title>
        <authorList>
            <person name="Yamamura H."/>
            <person name="Hayashi T."/>
            <person name="Hamada M."/>
            <person name="Serisawa Y."/>
            <person name="Matsuyama K."/>
            <person name="Nakagawa Y."/>
            <person name="Otoguro M."/>
            <person name="Yanagida F."/>
            <person name="Hayakawa M."/>
        </authorList>
    </citation>
    <scope>NUCLEOTIDE SEQUENCE [LARGE SCALE GENOMIC DNA]</scope>
    <source>
        <strain evidence="9 10">NBRC12680</strain>
    </source>
</reference>